<feature type="domain" description="UvrD-like helicase C-terminal" evidence="17">
    <location>
        <begin position="524"/>
        <end position="830"/>
    </location>
</feature>
<keyword evidence="2 14" id="KW-0547">Nucleotide-binding</keyword>
<keyword evidence="6" id="KW-0269">Exonuclease</keyword>
<keyword evidence="15" id="KW-0175">Coiled coil</keyword>
<keyword evidence="7 14" id="KW-0067">ATP-binding</keyword>
<dbReference type="InterPro" id="IPR011335">
    <property type="entry name" value="Restrct_endonuc-II-like"/>
</dbReference>
<evidence type="ECO:0000313" key="19">
    <source>
        <dbReference type="Proteomes" id="UP000721415"/>
    </source>
</evidence>
<comment type="catalytic activity">
    <reaction evidence="11">
        <text>Couples ATP hydrolysis with the unwinding of duplex DNA by translocating in the 3'-5' direction.</text>
        <dbReference type="EC" id="5.6.2.4"/>
    </reaction>
</comment>
<evidence type="ECO:0000259" key="17">
    <source>
        <dbReference type="PROSITE" id="PS51217"/>
    </source>
</evidence>
<feature type="coiled-coil region" evidence="15">
    <location>
        <begin position="879"/>
        <end position="906"/>
    </location>
</feature>
<evidence type="ECO:0000256" key="11">
    <source>
        <dbReference type="ARBA" id="ARBA00034617"/>
    </source>
</evidence>
<evidence type="ECO:0000259" key="16">
    <source>
        <dbReference type="PROSITE" id="PS51198"/>
    </source>
</evidence>
<evidence type="ECO:0000256" key="9">
    <source>
        <dbReference type="ARBA" id="ARBA00023204"/>
    </source>
</evidence>
<dbReference type="PANTHER" id="PTHR11070:SF48">
    <property type="entry name" value="ATP-DEPENDENT HELICASE_NUCLEASE SUBUNIT A"/>
    <property type="match status" value="1"/>
</dbReference>
<evidence type="ECO:0000256" key="7">
    <source>
        <dbReference type="ARBA" id="ARBA00022840"/>
    </source>
</evidence>
<dbReference type="NCBIfam" id="TIGR02785">
    <property type="entry name" value="addA_Gpos"/>
    <property type="match status" value="1"/>
</dbReference>
<dbReference type="EMBL" id="JACBXQ010000001">
    <property type="protein sequence ID" value="MBG9985453.1"/>
    <property type="molecule type" value="Genomic_DNA"/>
</dbReference>
<keyword evidence="19" id="KW-1185">Reference proteome</keyword>
<dbReference type="Gene3D" id="1.10.486.10">
    <property type="entry name" value="PCRA, domain 4"/>
    <property type="match status" value="1"/>
</dbReference>
<keyword evidence="3" id="KW-0227">DNA damage</keyword>
<keyword evidence="9" id="KW-0234">DNA repair</keyword>
<dbReference type="Gene3D" id="3.90.320.10">
    <property type="match status" value="1"/>
</dbReference>
<dbReference type="InterPro" id="IPR014152">
    <property type="entry name" value="AddA"/>
</dbReference>
<keyword evidence="4 14" id="KW-0378">Hydrolase</keyword>
<dbReference type="PANTHER" id="PTHR11070">
    <property type="entry name" value="UVRD / RECB / PCRA DNA HELICASE FAMILY MEMBER"/>
    <property type="match status" value="1"/>
</dbReference>
<dbReference type="InterPro" id="IPR014016">
    <property type="entry name" value="UvrD-like_ATP-bd"/>
</dbReference>
<protein>
    <recommendedName>
        <fullName evidence="12">DNA 3'-5' helicase</fullName>
        <ecNumber evidence="12">5.6.2.4</ecNumber>
    </recommendedName>
</protein>
<dbReference type="Gene3D" id="3.40.50.300">
    <property type="entry name" value="P-loop containing nucleotide triphosphate hydrolases"/>
    <property type="match status" value="4"/>
</dbReference>
<evidence type="ECO:0000256" key="14">
    <source>
        <dbReference type="PROSITE-ProRule" id="PRU00560"/>
    </source>
</evidence>
<keyword evidence="8" id="KW-0238">DNA-binding</keyword>
<reference evidence="18 19" key="1">
    <citation type="submission" date="2020-07" db="EMBL/GenBank/DDBJ databases">
        <title>Facklamia lactis sp. nov., isolated from raw milk.</title>
        <authorList>
            <person name="Doll E.V."/>
            <person name="Huptas C."/>
            <person name="Staib L."/>
            <person name="Wenning M."/>
            <person name="Scherer S."/>
        </authorList>
    </citation>
    <scope>NUCLEOTIDE SEQUENCE [LARGE SCALE GENOMIC DNA]</scope>
    <source>
        <strain evidence="18 19">DSM 111018</strain>
    </source>
</reference>
<dbReference type="RefSeq" id="WP_197113728.1">
    <property type="nucleotide sequence ID" value="NZ_JACBXQ010000001.1"/>
</dbReference>
<gene>
    <name evidence="18" type="primary">addA</name>
    <name evidence="18" type="ORF">HZY91_00925</name>
</gene>
<keyword evidence="5 14" id="KW-0347">Helicase</keyword>
<name>A0ABS0LMS7_9LACT</name>
<feature type="domain" description="UvrD-like helicase ATP-binding" evidence="16">
    <location>
        <begin position="13"/>
        <end position="497"/>
    </location>
</feature>
<dbReference type="InterPro" id="IPR027417">
    <property type="entry name" value="P-loop_NTPase"/>
</dbReference>
<evidence type="ECO:0000256" key="13">
    <source>
        <dbReference type="ARBA" id="ARBA00048988"/>
    </source>
</evidence>
<evidence type="ECO:0000313" key="18">
    <source>
        <dbReference type="EMBL" id="MBG9985453.1"/>
    </source>
</evidence>
<dbReference type="InterPro" id="IPR011604">
    <property type="entry name" value="PDDEXK-like_dom_sf"/>
</dbReference>
<evidence type="ECO:0000256" key="3">
    <source>
        <dbReference type="ARBA" id="ARBA00022763"/>
    </source>
</evidence>
<evidence type="ECO:0000256" key="4">
    <source>
        <dbReference type="ARBA" id="ARBA00022801"/>
    </source>
</evidence>
<proteinExistence type="predicted"/>
<organism evidence="18 19">
    <name type="scientific">Facklamia lactis</name>
    <dbReference type="NCBI Taxonomy" id="2749967"/>
    <lineage>
        <taxon>Bacteria</taxon>
        <taxon>Bacillati</taxon>
        <taxon>Bacillota</taxon>
        <taxon>Bacilli</taxon>
        <taxon>Lactobacillales</taxon>
        <taxon>Aerococcaceae</taxon>
        <taxon>Facklamia</taxon>
    </lineage>
</organism>
<sequence length="1300" mass="152470">MKESNIPIKPANSKFNDEQWQAIHHTGNNILIAASAGSGKTTVLIERIMNHLQTQYTQLENLLVVTFTEAAANEMKERMEVRLKKAINNSNDTHHRAVLLEQLNQLPSAQIRTLHSFCLQVIQKFFYLLDLNPDQHLITDNSQMELIYTNVWKQLIEQIYEEKIEDLTISDYQDLLSCFSNGREDQGLRQLILEIYHFALSNPEPQLWIDKITKEHFELGDFWTSQLYKNSIQKQLASSLNIAYQSLVSANDILLTCSQACFEKYHTLLNTELEITQELFELLKNQDMALFIDQIQSINFKRWPSNRAKALEEDLEMIEEMKNLRDNSKLYLQNIQKLFPFPYQDSEQIETSLFPILQRLKKIISIFHEQLLAYKRKENLIDYTDLEHITLDILAPYHPEEGQRIPSPAALYYQDLFTEVLVDEYQDINEIQASILSWLSREKDSKRAGNLFMVGDVKQSIYGFRMAEPSLFLEKYELYQHSNQGDLIILDKNYRSRNEVLNFVNYLFERLMNKDFGEMDYGPKEALKYGNSEFENNSSEQSYHLELLLYDKSESHDDKEENIPNSYSIKKSLEAEAMIIAQDIQKKIETNYLIYDKDTQNYRPITFKDIVILSATRSAFSPLQTAFDYYQIPFVSQAIERYFQRQEIQLLLALLRIIDNPIQDIPLVAVLRSFFVGLSDEELSHIRIHQPNGDFYHATINFLEAYESGNYQAETDLYHKLYHFKERVDKWRQYARKHAIDEVVWLIYQETAFLDYVGGLDNGIQRQANLHAFYQKARNLAAHNQESKNIAGFIEYIDQLIKQEKDLAEPIILDDNQNAVRAMTIHASKGSEFPLVYLINTGRNFKRRQGVQAIIPTKHYGIGVNYYNTNYQIEYPSISKKARQILKEKQNQAEQMRLLYVALTRSEQKIIIVATIDSREKWENMMDQTKKETDPDELLINLAHRSSSDNYLTWIGQALSLYQRKLPAIAQLEDESFSIQFFSINDINDGLIINREETSDPDKWLEKLLTSKQDNKSLQHPIIKRLRKLQHAQYPYQFASQTASYQSVSELKRLYEEPHHQALSFYQDRSKGETQQSESYQGIQAVRYTQNTFEDPSFLQEKRYDAAKIGILNHYFMQELDFGRFNHVSQENYLKVLKEEIKRMITEGKITDKDCQFIQLEKIVTFLIDPLGQTVIQNAPHLFREQAFSYLIKATDIFTHIGDHLSLEEDSVLIHGVIDNYFIIENQGFILIDFKTDRYRQYANKSKAEQIEGLKNKYRYQLSLYNQALQSHLQLPNLGTYIVAIDYQEVVKIEELVHFK</sequence>
<dbReference type="PROSITE" id="PS51217">
    <property type="entry name" value="UVRD_HELICASE_CTER"/>
    <property type="match status" value="1"/>
</dbReference>
<comment type="catalytic activity">
    <reaction evidence="13">
        <text>ATP + H2O = ADP + phosphate + H(+)</text>
        <dbReference type="Rhea" id="RHEA:13065"/>
        <dbReference type="ChEBI" id="CHEBI:15377"/>
        <dbReference type="ChEBI" id="CHEBI:15378"/>
        <dbReference type="ChEBI" id="CHEBI:30616"/>
        <dbReference type="ChEBI" id="CHEBI:43474"/>
        <dbReference type="ChEBI" id="CHEBI:456216"/>
        <dbReference type="EC" id="5.6.2.4"/>
    </reaction>
</comment>
<feature type="binding site" evidence="14">
    <location>
        <begin position="34"/>
        <end position="41"/>
    </location>
    <ligand>
        <name>ATP</name>
        <dbReference type="ChEBI" id="CHEBI:30616"/>
    </ligand>
</feature>
<dbReference type="Pfam" id="PF13361">
    <property type="entry name" value="UvrD_C"/>
    <property type="match status" value="1"/>
</dbReference>
<evidence type="ECO:0000256" key="10">
    <source>
        <dbReference type="ARBA" id="ARBA00023235"/>
    </source>
</evidence>
<evidence type="ECO:0000256" key="8">
    <source>
        <dbReference type="ARBA" id="ARBA00023125"/>
    </source>
</evidence>
<evidence type="ECO:0000256" key="12">
    <source>
        <dbReference type="ARBA" id="ARBA00034808"/>
    </source>
</evidence>
<dbReference type="Proteomes" id="UP000721415">
    <property type="component" value="Unassembled WGS sequence"/>
</dbReference>
<evidence type="ECO:0000256" key="15">
    <source>
        <dbReference type="SAM" id="Coils"/>
    </source>
</evidence>
<dbReference type="SUPFAM" id="SSF52540">
    <property type="entry name" value="P-loop containing nucleoside triphosphate hydrolases"/>
    <property type="match status" value="1"/>
</dbReference>
<dbReference type="EC" id="5.6.2.4" evidence="12"/>
<dbReference type="Pfam" id="PF00580">
    <property type="entry name" value="UvrD-helicase"/>
    <property type="match status" value="1"/>
</dbReference>
<evidence type="ECO:0000256" key="1">
    <source>
        <dbReference type="ARBA" id="ARBA00022722"/>
    </source>
</evidence>
<evidence type="ECO:0000256" key="2">
    <source>
        <dbReference type="ARBA" id="ARBA00022741"/>
    </source>
</evidence>
<keyword evidence="1" id="KW-0540">Nuclease</keyword>
<dbReference type="PROSITE" id="PS51198">
    <property type="entry name" value="UVRD_HELICASE_ATP_BIND"/>
    <property type="match status" value="1"/>
</dbReference>
<dbReference type="InterPro" id="IPR014017">
    <property type="entry name" value="DNA_helicase_UvrD-like_C"/>
</dbReference>
<dbReference type="SUPFAM" id="SSF52980">
    <property type="entry name" value="Restriction endonuclease-like"/>
    <property type="match status" value="1"/>
</dbReference>
<evidence type="ECO:0000256" key="5">
    <source>
        <dbReference type="ARBA" id="ARBA00022806"/>
    </source>
</evidence>
<dbReference type="InterPro" id="IPR000212">
    <property type="entry name" value="DNA_helicase_UvrD/REP"/>
</dbReference>
<evidence type="ECO:0000256" key="6">
    <source>
        <dbReference type="ARBA" id="ARBA00022839"/>
    </source>
</evidence>
<dbReference type="GO" id="GO:0004386">
    <property type="term" value="F:helicase activity"/>
    <property type="evidence" value="ECO:0007669"/>
    <property type="project" value="UniProtKB-KW"/>
</dbReference>
<keyword evidence="10" id="KW-0413">Isomerase</keyword>
<accession>A0ABS0LMS7</accession>
<comment type="caution">
    <text evidence="18">The sequence shown here is derived from an EMBL/GenBank/DDBJ whole genome shotgun (WGS) entry which is preliminary data.</text>
</comment>